<keyword evidence="2 7" id="KW-1003">Cell membrane</keyword>
<keyword evidence="7" id="KW-0813">Transport</keyword>
<comment type="subcellular location">
    <subcellularLocation>
        <location evidence="1">Cell inner membrane</location>
        <topology evidence="1">Multi-pass membrane protein</topology>
    </subcellularLocation>
    <subcellularLocation>
        <location evidence="7">Cell membrane</location>
        <topology evidence="7">Multi-pass membrane protein</topology>
    </subcellularLocation>
</comment>
<feature type="transmembrane region" description="Helical" evidence="7">
    <location>
        <begin position="157"/>
        <end position="176"/>
    </location>
</feature>
<gene>
    <name evidence="7 8" type="primary">nhaA</name>
    <name evidence="8" type="ORF">CP965_06685</name>
</gene>
<dbReference type="GO" id="GO:0005886">
    <property type="term" value="C:plasma membrane"/>
    <property type="evidence" value="ECO:0007669"/>
    <property type="project" value="UniProtKB-SubCell"/>
</dbReference>
<dbReference type="OrthoDB" id="9808135at2"/>
<protein>
    <recommendedName>
        <fullName evidence="7">Na(+)/H(+) antiporter NhaA</fullName>
    </recommendedName>
    <alternativeName>
        <fullName evidence="7">Sodium/proton antiporter NhaA</fullName>
    </alternativeName>
</protein>
<keyword evidence="5 7" id="KW-1133">Transmembrane helix</keyword>
<keyword evidence="7" id="KW-0050">Antiport</keyword>
<keyword evidence="4 7" id="KW-0812">Transmembrane</keyword>
<keyword evidence="3" id="KW-0997">Cell inner membrane</keyword>
<keyword evidence="7" id="KW-0406">Ion transport</keyword>
<reference evidence="8 9" key="1">
    <citation type="submission" date="2017-09" db="EMBL/GenBank/DDBJ databases">
        <title>Genomics of the genus Arcobacter.</title>
        <authorList>
            <person name="Perez-Cataluna A."/>
            <person name="Figueras M.J."/>
            <person name="Salas-Masso N."/>
        </authorList>
    </citation>
    <scope>NUCLEOTIDE SEQUENCE [LARGE SCALE GENOMIC DNA]</scope>
    <source>
        <strain evidence="8 9">F156-34</strain>
    </source>
</reference>
<evidence type="ECO:0000256" key="7">
    <source>
        <dbReference type="HAMAP-Rule" id="MF_01844"/>
    </source>
</evidence>
<dbReference type="Pfam" id="PF06965">
    <property type="entry name" value="Na_H_antiport_1"/>
    <property type="match status" value="1"/>
</dbReference>
<dbReference type="Proteomes" id="UP000289718">
    <property type="component" value="Unassembled WGS sequence"/>
</dbReference>
<feature type="transmembrane region" description="Helical" evidence="7">
    <location>
        <begin position="182"/>
        <end position="199"/>
    </location>
</feature>
<evidence type="ECO:0000256" key="2">
    <source>
        <dbReference type="ARBA" id="ARBA00022475"/>
    </source>
</evidence>
<dbReference type="Gene3D" id="1.20.1530.10">
    <property type="entry name" value="Na+/H+ antiporter like domain"/>
    <property type="match status" value="1"/>
</dbReference>
<comment type="catalytic activity">
    <reaction evidence="7">
        <text>Na(+)(in) + 2 H(+)(out) = Na(+)(out) + 2 H(+)(in)</text>
        <dbReference type="Rhea" id="RHEA:29251"/>
        <dbReference type="ChEBI" id="CHEBI:15378"/>
        <dbReference type="ChEBI" id="CHEBI:29101"/>
    </reaction>
</comment>
<feature type="transmembrane region" description="Helical" evidence="7">
    <location>
        <begin position="329"/>
        <end position="355"/>
    </location>
</feature>
<evidence type="ECO:0000313" key="8">
    <source>
        <dbReference type="EMBL" id="RXK13483.1"/>
    </source>
</evidence>
<comment type="caution">
    <text evidence="8">The sequence shown here is derived from an EMBL/GenBank/DDBJ whole genome shotgun (WGS) entry which is preliminary data.</text>
</comment>
<feature type="transmembrane region" description="Helical" evidence="7">
    <location>
        <begin position="260"/>
        <end position="279"/>
    </location>
</feature>
<feature type="transmembrane region" description="Helical" evidence="7">
    <location>
        <begin position="367"/>
        <end position="384"/>
    </location>
</feature>
<sequence>MKILVKKFMKSESTSGLILIFVTIFALILRNSDFSGFYTTFLHTPITFKVGDILDIDKPLILWINDGLMAIFFLLIGLEIKRELLAGHLSSASKIALPAIAALGGMVVPATIFIMFNYGDDFALRGWAIPTATDIAFALGILSLLGKRVPVSLKIFLMALAIFDDLGAILIIAIFYTSDLSFHAISLAAICILFLVIFNRFHVTKLGFYAIVGFLLWIFVLKSGVHATLAGIIVAFTIPLNAINEKRKRVSPAKSLEHHIHYWVAFYILPLFAFVNAGIDLSDMSFSKISTGVSMGVILGLFIGKQVGVFLFTYLAVKYKLASLPKCTTWMQIYGVAVLTGIGFTMSLFINSLAYNETDVFFYTDKLGILIGSFLSGVIGYLILRFAKTKKLCR</sequence>
<feature type="transmembrane region" description="Helical" evidence="7">
    <location>
        <begin position="60"/>
        <end position="78"/>
    </location>
</feature>
<evidence type="ECO:0000313" key="9">
    <source>
        <dbReference type="Proteomes" id="UP000289718"/>
    </source>
</evidence>
<keyword evidence="7" id="KW-0915">Sodium</keyword>
<feature type="transmembrane region" description="Helical" evidence="7">
    <location>
        <begin position="99"/>
        <end position="118"/>
    </location>
</feature>
<feature type="transmembrane region" description="Helical" evidence="7">
    <location>
        <begin position="206"/>
        <end position="221"/>
    </location>
</feature>
<keyword evidence="9" id="KW-1185">Reference proteome</keyword>
<dbReference type="GO" id="GO:0006885">
    <property type="term" value="P:regulation of pH"/>
    <property type="evidence" value="ECO:0007669"/>
    <property type="project" value="UniProtKB-UniRule"/>
</dbReference>
<dbReference type="NCBIfam" id="NF007112">
    <property type="entry name" value="PRK09561.1"/>
    <property type="match status" value="1"/>
</dbReference>
<evidence type="ECO:0000256" key="6">
    <source>
        <dbReference type="ARBA" id="ARBA00023136"/>
    </source>
</evidence>
<evidence type="ECO:0000256" key="1">
    <source>
        <dbReference type="ARBA" id="ARBA00004429"/>
    </source>
</evidence>
<dbReference type="InterPro" id="IPR004670">
    <property type="entry name" value="NhaA"/>
</dbReference>
<comment type="similarity">
    <text evidence="7">Belongs to the NhaA Na(+)/H(+) (TC 2.A.33) antiporter family.</text>
</comment>
<dbReference type="HAMAP" id="MF_01844">
    <property type="entry name" value="NhaA"/>
    <property type="match status" value="1"/>
</dbReference>
<dbReference type="GO" id="GO:0015385">
    <property type="term" value="F:sodium:proton antiporter activity"/>
    <property type="evidence" value="ECO:0007669"/>
    <property type="project" value="UniProtKB-UniRule"/>
</dbReference>
<dbReference type="AlphaFoldDB" id="A0A4Q1AUP1"/>
<dbReference type="InterPro" id="IPR023171">
    <property type="entry name" value="Na/H_antiporter_dom_sf"/>
</dbReference>
<proteinExistence type="inferred from homology"/>
<keyword evidence="7" id="KW-0739">Sodium transport</keyword>
<accession>A0A4Q1AUP1</accession>
<comment type="function">
    <text evidence="7">Na(+)/H(+) antiporter that extrudes sodium in exchange for external protons.</text>
</comment>
<dbReference type="NCBIfam" id="NF007111">
    <property type="entry name" value="PRK09560.1"/>
    <property type="match status" value="1"/>
</dbReference>
<organism evidence="8 9">
    <name type="scientific">Halarcobacter mediterraneus</name>
    <dbReference type="NCBI Taxonomy" id="2023153"/>
    <lineage>
        <taxon>Bacteria</taxon>
        <taxon>Pseudomonadati</taxon>
        <taxon>Campylobacterota</taxon>
        <taxon>Epsilonproteobacteria</taxon>
        <taxon>Campylobacterales</taxon>
        <taxon>Arcobacteraceae</taxon>
        <taxon>Halarcobacter</taxon>
    </lineage>
</organism>
<dbReference type="PANTHER" id="PTHR30341:SF0">
    <property type="entry name" value="NA(+)_H(+) ANTIPORTER NHAA"/>
    <property type="match status" value="1"/>
</dbReference>
<dbReference type="PANTHER" id="PTHR30341">
    <property type="entry name" value="SODIUM ION/PROTON ANTIPORTER NHAA-RELATED"/>
    <property type="match status" value="1"/>
</dbReference>
<name>A0A4Q1AUP1_9BACT</name>
<dbReference type="RefSeq" id="WP_129061305.1">
    <property type="nucleotide sequence ID" value="NZ_NXIE01000002.1"/>
</dbReference>
<evidence type="ECO:0000256" key="4">
    <source>
        <dbReference type="ARBA" id="ARBA00022692"/>
    </source>
</evidence>
<feature type="transmembrane region" description="Helical" evidence="7">
    <location>
        <begin position="291"/>
        <end position="317"/>
    </location>
</feature>
<keyword evidence="6 7" id="KW-0472">Membrane</keyword>
<feature type="transmembrane region" description="Helical" evidence="7">
    <location>
        <begin position="124"/>
        <end position="145"/>
    </location>
</feature>
<dbReference type="NCBIfam" id="TIGR00773">
    <property type="entry name" value="NhaA"/>
    <property type="match status" value="1"/>
</dbReference>
<dbReference type="EMBL" id="NXIE01000002">
    <property type="protein sequence ID" value="RXK13483.1"/>
    <property type="molecule type" value="Genomic_DNA"/>
</dbReference>
<evidence type="ECO:0000256" key="5">
    <source>
        <dbReference type="ARBA" id="ARBA00022989"/>
    </source>
</evidence>
<evidence type="ECO:0000256" key="3">
    <source>
        <dbReference type="ARBA" id="ARBA00022519"/>
    </source>
</evidence>
<feature type="transmembrane region" description="Helical" evidence="7">
    <location>
        <begin position="227"/>
        <end position="244"/>
    </location>
</feature>